<dbReference type="NCBIfam" id="TIGR02884">
    <property type="entry name" value="spore_pdaA"/>
    <property type="match status" value="1"/>
</dbReference>
<sequence>MGGCSYRQKSQEPAKQPVQSKANSEAETRVNQSQTNDAGSSEDNHTVENAESDLQKDNVPQDVEKDDSVKQPEKEESKKTEPVETPIGWGMVRNSEHKTPTISKTARELIDKYGAIFTGDESSKVVYLTFDEGYENGYTPTILDILNDRNVKAAFFVTGSYVKQHPDYVKRMVEEGHIVGNHTMTHPSLPTITDDRIKEELNGVDELLMKDVGIKTKYVRPPMGEYTERTLKVTKELGYTTVFWSLAFKDWLPLPGGPQESYDTVMDNLHPGAVILLHAESKDDTEALPKIIDSIRDEGYEFKTLDDINKRGN</sequence>
<feature type="compositionally biased region" description="Polar residues" evidence="1">
    <location>
        <begin position="7"/>
        <end position="41"/>
    </location>
</feature>
<accession>A0A5D8QGJ8</accession>
<comment type="caution">
    <text evidence="3">The sequence shown here is derived from an EMBL/GenBank/DDBJ whole genome shotgun (WGS) entry which is preliminary data.</text>
</comment>
<dbReference type="InterPro" id="IPR002509">
    <property type="entry name" value="NODB_dom"/>
</dbReference>
<dbReference type="Pfam" id="PF01522">
    <property type="entry name" value="Polysacc_deac_1"/>
    <property type="match status" value="1"/>
</dbReference>
<feature type="region of interest" description="Disordered" evidence="1">
    <location>
        <begin position="1"/>
        <end position="86"/>
    </location>
</feature>
<proteinExistence type="predicted"/>
<dbReference type="PANTHER" id="PTHR10587">
    <property type="entry name" value="GLYCOSYL TRANSFERASE-RELATED"/>
    <property type="match status" value="1"/>
</dbReference>
<dbReference type="InterPro" id="IPR050248">
    <property type="entry name" value="Polysacc_deacetylase_ArnD"/>
</dbReference>
<protein>
    <submittedName>
        <fullName evidence="3">Delta-lactam-biosynthetic de-N-acetylase</fullName>
    </submittedName>
</protein>
<evidence type="ECO:0000313" key="4">
    <source>
        <dbReference type="Proteomes" id="UP000322976"/>
    </source>
</evidence>
<evidence type="ECO:0000259" key="2">
    <source>
        <dbReference type="PROSITE" id="PS51677"/>
    </source>
</evidence>
<dbReference type="CDD" id="cd10948">
    <property type="entry name" value="CE4_BsPdaA_like"/>
    <property type="match status" value="1"/>
</dbReference>
<dbReference type="PANTHER" id="PTHR10587:SF78">
    <property type="entry name" value="PEPTIDOGLYCAN-N-ACETYLMURAMIC ACID DEACETYLASE PDAA"/>
    <property type="match status" value="1"/>
</dbReference>
<dbReference type="GO" id="GO:0016020">
    <property type="term" value="C:membrane"/>
    <property type="evidence" value="ECO:0007669"/>
    <property type="project" value="TreeGrafter"/>
</dbReference>
<dbReference type="Proteomes" id="UP000322976">
    <property type="component" value="Unassembled WGS sequence"/>
</dbReference>
<feature type="compositionally biased region" description="Basic and acidic residues" evidence="1">
    <location>
        <begin position="42"/>
        <end position="56"/>
    </location>
</feature>
<dbReference type="Gene3D" id="3.20.20.370">
    <property type="entry name" value="Glycoside hydrolase/deacetylase"/>
    <property type="match status" value="1"/>
</dbReference>
<dbReference type="EMBL" id="VTPS01000005">
    <property type="protein sequence ID" value="TZE82643.1"/>
    <property type="molecule type" value="Genomic_DNA"/>
</dbReference>
<dbReference type="InterPro" id="IPR014235">
    <property type="entry name" value="Spore_PdaA"/>
</dbReference>
<name>A0A5D8QGJ8_9THEO</name>
<dbReference type="GO" id="GO:0005975">
    <property type="term" value="P:carbohydrate metabolic process"/>
    <property type="evidence" value="ECO:0007669"/>
    <property type="project" value="InterPro"/>
</dbReference>
<gene>
    <name evidence="3" type="primary">pdaA</name>
    <name evidence="3" type="ORF">FWJ32_04815</name>
</gene>
<dbReference type="GO" id="GO:0016810">
    <property type="term" value="F:hydrolase activity, acting on carbon-nitrogen (but not peptide) bonds"/>
    <property type="evidence" value="ECO:0007669"/>
    <property type="project" value="InterPro"/>
</dbReference>
<feature type="compositionally biased region" description="Basic and acidic residues" evidence="1">
    <location>
        <begin position="62"/>
        <end position="82"/>
    </location>
</feature>
<dbReference type="SUPFAM" id="SSF88713">
    <property type="entry name" value="Glycoside hydrolase/deacetylase"/>
    <property type="match status" value="1"/>
</dbReference>
<evidence type="ECO:0000313" key="3">
    <source>
        <dbReference type="EMBL" id="TZE82643.1"/>
    </source>
</evidence>
<feature type="domain" description="NodB homology" evidence="2">
    <location>
        <begin position="124"/>
        <end position="303"/>
    </location>
</feature>
<organism evidence="3 4">
    <name type="scientific">Calorimonas adulescens</name>
    <dbReference type="NCBI Taxonomy" id="2606906"/>
    <lineage>
        <taxon>Bacteria</taxon>
        <taxon>Bacillati</taxon>
        <taxon>Bacillota</taxon>
        <taxon>Clostridia</taxon>
        <taxon>Thermoanaerobacterales</taxon>
        <taxon>Thermoanaerobacteraceae</taxon>
        <taxon>Calorimonas</taxon>
    </lineage>
</organism>
<dbReference type="InterPro" id="IPR011330">
    <property type="entry name" value="Glyco_hydro/deAcase_b/a-brl"/>
</dbReference>
<dbReference type="AlphaFoldDB" id="A0A5D8QGJ8"/>
<dbReference type="PROSITE" id="PS51677">
    <property type="entry name" value="NODB"/>
    <property type="match status" value="1"/>
</dbReference>
<evidence type="ECO:0000256" key="1">
    <source>
        <dbReference type="SAM" id="MobiDB-lite"/>
    </source>
</evidence>
<keyword evidence="4" id="KW-1185">Reference proteome</keyword>
<reference evidence="3 4" key="1">
    <citation type="submission" date="2019-08" db="EMBL/GenBank/DDBJ databases">
        <title>Calorimonas adulescens gen. nov., sp. nov., an anaerobic thermophilic bacterium from Sakhalin hot spring.</title>
        <authorList>
            <person name="Khomyakova M.A."/>
            <person name="Merkel A.Y."/>
            <person name="Novikov A."/>
            <person name="Bonch-Osmolovskaya E.A."/>
            <person name="Slobodkin A.I."/>
        </authorList>
    </citation>
    <scope>NUCLEOTIDE SEQUENCE [LARGE SCALE GENOMIC DNA]</scope>
    <source>
        <strain evidence="3 4">A05MB</strain>
    </source>
</reference>